<protein>
    <submittedName>
        <fullName evidence="3">TVP38/TMEM64 family protein</fullName>
    </submittedName>
</protein>
<keyword evidence="1" id="KW-0472">Membrane</keyword>
<dbReference type="RefSeq" id="WP_136844323.1">
    <property type="nucleotide sequence ID" value="NZ_SUPL01000006.1"/>
</dbReference>
<keyword evidence="1" id="KW-0812">Transmembrane</keyword>
<gene>
    <name evidence="3" type="ORF">E5167_11755</name>
</gene>
<sequence>MTKKTQNILKWLWISIITICVVIYIADPSVFTNKTIAAFISRFSGYAWVTYFLIHLLRGFVLLPSTPLIFAGVILFPDQLIWVLIVSLIGILGSSLLIYYCSDKLGFSSFFKSESKKIGLIKEKLSGKYGFYYILFWSFFPIVPTDVICYVSGALRIKLPIFISALLIGELILCSVYIFGAGYFIN</sequence>
<feature type="transmembrane region" description="Helical" evidence="1">
    <location>
        <begin position="46"/>
        <end position="73"/>
    </location>
</feature>
<feature type="transmembrane region" description="Helical" evidence="1">
    <location>
        <begin position="161"/>
        <end position="185"/>
    </location>
</feature>
<dbReference type="Pfam" id="PF09335">
    <property type="entry name" value="VTT_dom"/>
    <property type="match status" value="1"/>
</dbReference>
<comment type="caution">
    <text evidence="3">The sequence shown here is derived from an EMBL/GenBank/DDBJ whole genome shotgun (WGS) entry which is preliminary data.</text>
</comment>
<feature type="domain" description="VTT" evidence="2">
    <location>
        <begin position="63"/>
        <end position="179"/>
    </location>
</feature>
<proteinExistence type="predicted"/>
<evidence type="ECO:0000256" key="1">
    <source>
        <dbReference type="SAM" id="Phobius"/>
    </source>
</evidence>
<name>A0A4U0EQT6_9FLAO</name>
<keyword evidence="1" id="KW-1133">Transmembrane helix</keyword>
<organism evidence="3 4">
    <name type="scientific">Pontimicrobium aquaticum</name>
    <dbReference type="NCBI Taxonomy" id="2565367"/>
    <lineage>
        <taxon>Bacteria</taxon>
        <taxon>Pseudomonadati</taxon>
        <taxon>Bacteroidota</taxon>
        <taxon>Flavobacteriia</taxon>
        <taxon>Flavobacteriales</taxon>
        <taxon>Flavobacteriaceae</taxon>
        <taxon>Pontimicrobium</taxon>
    </lineage>
</organism>
<accession>A0A4U0EQT6</accession>
<evidence type="ECO:0000259" key="2">
    <source>
        <dbReference type="Pfam" id="PF09335"/>
    </source>
</evidence>
<keyword evidence="4" id="KW-1185">Reference proteome</keyword>
<dbReference type="OrthoDB" id="7059021at2"/>
<dbReference type="EMBL" id="SUPL01000006">
    <property type="protein sequence ID" value="TJY33990.1"/>
    <property type="molecule type" value="Genomic_DNA"/>
</dbReference>
<dbReference type="AlphaFoldDB" id="A0A4U0EQT6"/>
<dbReference type="InterPro" id="IPR032816">
    <property type="entry name" value="VTT_dom"/>
</dbReference>
<evidence type="ECO:0000313" key="3">
    <source>
        <dbReference type="EMBL" id="TJY33990.1"/>
    </source>
</evidence>
<reference evidence="3 4" key="1">
    <citation type="submission" date="2019-04" db="EMBL/GenBank/DDBJ databases">
        <title>Lacinutrix sp. nov., isolated from marine water.</title>
        <authorList>
            <person name="Kim W."/>
        </authorList>
    </citation>
    <scope>NUCLEOTIDE SEQUENCE [LARGE SCALE GENOMIC DNA]</scope>
    <source>
        <strain evidence="3 4">CAU 1491</strain>
    </source>
</reference>
<feature type="transmembrane region" description="Helical" evidence="1">
    <location>
        <begin position="130"/>
        <end position="149"/>
    </location>
</feature>
<dbReference type="Proteomes" id="UP000307657">
    <property type="component" value="Unassembled WGS sequence"/>
</dbReference>
<feature type="transmembrane region" description="Helical" evidence="1">
    <location>
        <begin position="7"/>
        <end position="26"/>
    </location>
</feature>
<feature type="transmembrane region" description="Helical" evidence="1">
    <location>
        <begin position="80"/>
        <end position="100"/>
    </location>
</feature>
<evidence type="ECO:0000313" key="4">
    <source>
        <dbReference type="Proteomes" id="UP000307657"/>
    </source>
</evidence>